<organism evidence="4 5">
    <name type="scientific">Flammeovirga pacifica</name>
    <dbReference type="NCBI Taxonomy" id="915059"/>
    <lineage>
        <taxon>Bacteria</taxon>
        <taxon>Pseudomonadati</taxon>
        <taxon>Bacteroidota</taxon>
        <taxon>Cytophagia</taxon>
        <taxon>Cytophagales</taxon>
        <taxon>Flammeovirgaceae</taxon>
        <taxon>Flammeovirga</taxon>
    </lineage>
</organism>
<dbReference type="GO" id="GO:0000156">
    <property type="term" value="F:phosphorelay response regulator activity"/>
    <property type="evidence" value="ECO:0007669"/>
    <property type="project" value="InterPro"/>
</dbReference>
<protein>
    <submittedName>
        <fullName evidence="4">DNA-binding response regulator</fullName>
    </submittedName>
</protein>
<dbReference type="PROSITE" id="PS50110">
    <property type="entry name" value="RESPONSE_REGULATORY"/>
    <property type="match status" value="1"/>
</dbReference>
<dbReference type="AlphaFoldDB" id="A0A1S1YWM3"/>
<dbReference type="Proteomes" id="UP000179797">
    <property type="component" value="Unassembled WGS sequence"/>
</dbReference>
<evidence type="ECO:0000313" key="5">
    <source>
        <dbReference type="Proteomes" id="UP000179797"/>
    </source>
</evidence>
<dbReference type="SUPFAM" id="SSF52172">
    <property type="entry name" value="CheY-like"/>
    <property type="match status" value="1"/>
</dbReference>
<dbReference type="Pfam" id="PF00072">
    <property type="entry name" value="Response_reg"/>
    <property type="match status" value="1"/>
</dbReference>
<dbReference type="EMBL" id="JRYR02000001">
    <property type="protein sequence ID" value="OHX65411.1"/>
    <property type="molecule type" value="Genomic_DNA"/>
</dbReference>
<reference evidence="4 5" key="1">
    <citation type="journal article" date="2012" name="Int. J. Syst. Evol. Microbiol.">
        <title>Flammeovirga pacifica sp. nov., isolated from deep-sea sediment.</title>
        <authorList>
            <person name="Xu H."/>
            <person name="Fu Y."/>
            <person name="Yang N."/>
            <person name="Ding Z."/>
            <person name="Lai Q."/>
            <person name="Zeng R."/>
        </authorList>
    </citation>
    <scope>NUCLEOTIDE SEQUENCE [LARGE SCALE GENOMIC DNA]</scope>
    <source>
        <strain evidence="5">DSM 24597 / LMG 26175 / WPAGA1</strain>
    </source>
</reference>
<feature type="modified residue" description="4-aspartylphosphate" evidence="1">
    <location>
        <position position="55"/>
    </location>
</feature>
<evidence type="ECO:0000313" key="4">
    <source>
        <dbReference type="EMBL" id="OHX65411.1"/>
    </source>
</evidence>
<dbReference type="Gene3D" id="2.40.50.1020">
    <property type="entry name" value="LytTr DNA-binding domain"/>
    <property type="match status" value="1"/>
</dbReference>
<feature type="domain" description="Response regulatory" evidence="2">
    <location>
        <begin position="3"/>
        <end position="116"/>
    </location>
</feature>
<dbReference type="RefSeq" id="WP_044229346.1">
    <property type="nucleotide sequence ID" value="NZ_JRYR02000001.1"/>
</dbReference>
<feature type="domain" description="HTH LytTR-type" evidence="3">
    <location>
        <begin position="145"/>
        <end position="245"/>
    </location>
</feature>
<dbReference type="SMART" id="SM00850">
    <property type="entry name" value="LytTR"/>
    <property type="match status" value="1"/>
</dbReference>
<dbReference type="InterPro" id="IPR011006">
    <property type="entry name" value="CheY-like_superfamily"/>
</dbReference>
<dbReference type="InterPro" id="IPR001789">
    <property type="entry name" value="Sig_transdc_resp-reg_receiver"/>
</dbReference>
<sequence>MIKTIIVEDEFNALSTLKKMLAIIAEDIDIVGESDNVEDAIQLINSVKPQLVLLDIELIGGNAFQVLEACDKGNFNVIFTTAYDQFAIKAFKFDTFDYLLKPIDIDELEDCLKRFRSFVHKNIPISESKKLSDTTVTTDVGEEKLLLKTSDNQYIINVNDIIRCQSDGSYTTIYTQEKQILISRNLKYYEGVLNSDLFFRVHQSHLVNLKYIKSINSNNILTLKDHSEVPVSTRKKASLQKVLKS</sequence>
<evidence type="ECO:0000259" key="2">
    <source>
        <dbReference type="PROSITE" id="PS50110"/>
    </source>
</evidence>
<dbReference type="GO" id="GO:0003677">
    <property type="term" value="F:DNA binding"/>
    <property type="evidence" value="ECO:0007669"/>
    <property type="project" value="UniProtKB-KW"/>
</dbReference>
<dbReference type="InterPro" id="IPR046947">
    <property type="entry name" value="LytR-like"/>
</dbReference>
<keyword evidence="4" id="KW-0238">DNA-binding</keyword>
<keyword evidence="5" id="KW-1185">Reference proteome</keyword>
<dbReference type="OrthoDB" id="1646880at2"/>
<evidence type="ECO:0000256" key="1">
    <source>
        <dbReference type="PROSITE-ProRule" id="PRU00169"/>
    </source>
</evidence>
<dbReference type="PANTHER" id="PTHR37299:SF1">
    <property type="entry name" value="STAGE 0 SPORULATION PROTEIN A HOMOLOG"/>
    <property type="match status" value="1"/>
</dbReference>
<dbReference type="PROSITE" id="PS50930">
    <property type="entry name" value="HTH_LYTTR"/>
    <property type="match status" value="1"/>
</dbReference>
<proteinExistence type="predicted"/>
<accession>A0A1S1YWM3</accession>
<name>A0A1S1YWM3_FLAPC</name>
<dbReference type="Pfam" id="PF04397">
    <property type="entry name" value="LytTR"/>
    <property type="match status" value="1"/>
</dbReference>
<evidence type="ECO:0000259" key="3">
    <source>
        <dbReference type="PROSITE" id="PS50930"/>
    </source>
</evidence>
<dbReference type="Gene3D" id="3.40.50.2300">
    <property type="match status" value="1"/>
</dbReference>
<keyword evidence="1" id="KW-0597">Phosphoprotein</keyword>
<dbReference type="SMART" id="SM00448">
    <property type="entry name" value="REC"/>
    <property type="match status" value="1"/>
</dbReference>
<dbReference type="InterPro" id="IPR007492">
    <property type="entry name" value="LytTR_DNA-bd_dom"/>
</dbReference>
<gene>
    <name evidence="4" type="ORF">NH26_03130</name>
</gene>
<comment type="caution">
    <text evidence="4">The sequence shown here is derived from an EMBL/GenBank/DDBJ whole genome shotgun (WGS) entry which is preliminary data.</text>
</comment>
<dbReference type="PANTHER" id="PTHR37299">
    <property type="entry name" value="TRANSCRIPTIONAL REGULATOR-RELATED"/>
    <property type="match status" value="1"/>
</dbReference>
<dbReference type="STRING" id="915059.NH26_03130"/>